<dbReference type="EMBL" id="LBNE01000001">
    <property type="protein sequence ID" value="KKO73159.1"/>
    <property type="molecule type" value="Genomic_DNA"/>
</dbReference>
<evidence type="ECO:0000256" key="5">
    <source>
        <dbReference type="ARBA" id="ARBA00022840"/>
    </source>
</evidence>
<gene>
    <name evidence="7" type="ORF">AAV32_02385</name>
</gene>
<dbReference type="Proteomes" id="UP000078084">
    <property type="component" value="Unassembled WGS sequence"/>
</dbReference>
<keyword evidence="2" id="KW-0813">Transport</keyword>
<evidence type="ECO:0000256" key="2">
    <source>
        <dbReference type="ARBA" id="ARBA00022448"/>
    </source>
</evidence>
<sequence length="250" mass="26482">MIEVRDLDVRAGGNGRCLLSGLSLDVAAGQVMAVLGPNGRGKTTLLRTLLGLLPAAAGKVRLGGHAAYVPQQGESTFPYPVLSMVAMGRARHLRWWQSPGREDMSVAQACLEAVGLGGLAGRSFHELSGGQKQLVHIARAMASASPIVVLDEPMAALDLRNQDLVLGILARLAREQRLCIVFSTHSPQHALHIADQTLLLYPDACEAGPTQQVCEAERLGRVYQMPVALGEAQDASGCPVRGVIPLFQGA</sequence>
<name>A0A171KW92_9BURK</name>
<dbReference type="PANTHER" id="PTHR42734:SF6">
    <property type="entry name" value="MOLYBDATE IMPORT ATP-BINDING PROTEIN MOLC"/>
    <property type="match status" value="1"/>
</dbReference>
<keyword evidence="3" id="KW-0472">Membrane</keyword>
<dbReference type="Pfam" id="PF00005">
    <property type="entry name" value="ABC_tran"/>
    <property type="match status" value="1"/>
</dbReference>
<evidence type="ECO:0000259" key="6">
    <source>
        <dbReference type="PROSITE" id="PS50893"/>
    </source>
</evidence>
<keyword evidence="4" id="KW-0547">Nucleotide-binding</keyword>
<dbReference type="Gene3D" id="3.40.50.300">
    <property type="entry name" value="P-loop containing nucleotide triphosphate hydrolases"/>
    <property type="match status" value="1"/>
</dbReference>
<dbReference type="AlphaFoldDB" id="A0A171KW92"/>
<dbReference type="InterPro" id="IPR003593">
    <property type="entry name" value="AAA+_ATPase"/>
</dbReference>
<dbReference type="PATRIC" id="fig|206506.3.peg.528"/>
<dbReference type="InterPro" id="IPR027417">
    <property type="entry name" value="P-loop_NTPase"/>
</dbReference>
<feature type="domain" description="ABC transporter" evidence="6">
    <location>
        <begin position="4"/>
        <end position="227"/>
    </location>
</feature>
<protein>
    <submittedName>
        <fullName evidence="7">ABC transporter</fullName>
    </submittedName>
</protein>
<evidence type="ECO:0000313" key="7">
    <source>
        <dbReference type="EMBL" id="KKO73159.1"/>
    </source>
</evidence>
<dbReference type="STRING" id="206506.AAV32_02385"/>
<keyword evidence="8" id="KW-1185">Reference proteome</keyword>
<dbReference type="InterPro" id="IPR003439">
    <property type="entry name" value="ABC_transporter-like_ATP-bd"/>
</dbReference>
<dbReference type="GO" id="GO:0016887">
    <property type="term" value="F:ATP hydrolysis activity"/>
    <property type="evidence" value="ECO:0007669"/>
    <property type="project" value="InterPro"/>
</dbReference>
<keyword evidence="3" id="KW-1003">Cell membrane</keyword>
<evidence type="ECO:0000256" key="4">
    <source>
        <dbReference type="ARBA" id="ARBA00022741"/>
    </source>
</evidence>
<comment type="similarity">
    <text evidence="1">Belongs to the ABC transporter superfamily.</text>
</comment>
<accession>A0A171KW92</accession>
<dbReference type="SMART" id="SM00382">
    <property type="entry name" value="AAA"/>
    <property type="match status" value="1"/>
</dbReference>
<dbReference type="SUPFAM" id="SSF52540">
    <property type="entry name" value="P-loop containing nucleoside triphosphate hydrolases"/>
    <property type="match status" value="1"/>
</dbReference>
<organism evidence="7 8">
    <name type="scientific">Kerstersia gyiorum</name>
    <dbReference type="NCBI Taxonomy" id="206506"/>
    <lineage>
        <taxon>Bacteria</taxon>
        <taxon>Pseudomonadati</taxon>
        <taxon>Pseudomonadota</taxon>
        <taxon>Betaproteobacteria</taxon>
        <taxon>Burkholderiales</taxon>
        <taxon>Alcaligenaceae</taxon>
        <taxon>Kerstersia</taxon>
    </lineage>
</organism>
<dbReference type="PANTHER" id="PTHR42734">
    <property type="entry name" value="METAL TRANSPORT SYSTEM ATP-BINDING PROTEIN TM_0124-RELATED"/>
    <property type="match status" value="1"/>
</dbReference>
<dbReference type="InterPro" id="IPR050153">
    <property type="entry name" value="Metal_Ion_Import_ABC"/>
</dbReference>
<evidence type="ECO:0000256" key="3">
    <source>
        <dbReference type="ARBA" id="ARBA00022475"/>
    </source>
</evidence>
<dbReference type="RefSeq" id="WP_068367153.1">
    <property type="nucleotide sequence ID" value="NZ_JAKVIY010000024.1"/>
</dbReference>
<evidence type="ECO:0000313" key="8">
    <source>
        <dbReference type="Proteomes" id="UP000078084"/>
    </source>
</evidence>
<reference evidence="7 8" key="1">
    <citation type="submission" date="2015-04" db="EMBL/GenBank/DDBJ databases">
        <title>Genome sequence of Kerstersia gyiorum CG1.</title>
        <authorList>
            <person name="Greninger A.L."/>
            <person name="Kozyreva V."/>
            <person name="Chaturvedi V."/>
        </authorList>
    </citation>
    <scope>NUCLEOTIDE SEQUENCE [LARGE SCALE GENOMIC DNA]</scope>
    <source>
        <strain evidence="7 8">CG1</strain>
    </source>
</reference>
<dbReference type="PROSITE" id="PS50893">
    <property type="entry name" value="ABC_TRANSPORTER_2"/>
    <property type="match status" value="1"/>
</dbReference>
<comment type="caution">
    <text evidence="7">The sequence shown here is derived from an EMBL/GenBank/DDBJ whole genome shotgun (WGS) entry which is preliminary data.</text>
</comment>
<keyword evidence="5" id="KW-0067">ATP-binding</keyword>
<dbReference type="GO" id="GO:0005524">
    <property type="term" value="F:ATP binding"/>
    <property type="evidence" value="ECO:0007669"/>
    <property type="project" value="UniProtKB-KW"/>
</dbReference>
<proteinExistence type="inferred from homology"/>
<evidence type="ECO:0000256" key="1">
    <source>
        <dbReference type="ARBA" id="ARBA00005417"/>
    </source>
</evidence>